<keyword evidence="2" id="KW-0472">Membrane</keyword>
<keyword evidence="2" id="KW-0812">Transmembrane</keyword>
<dbReference type="AlphaFoldDB" id="A0A7W9TJL3"/>
<keyword evidence="2" id="KW-1133">Transmembrane helix</keyword>
<accession>A0A7W9TJL3</accession>
<evidence type="ECO:0000313" key="4">
    <source>
        <dbReference type="Proteomes" id="UP000591537"/>
    </source>
</evidence>
<feature type="region of interest" description="Disordered" evidence="1">
    <location>
        <begin position="63"/>
        <end position="111"/>
    </location>
</feature>
<name>A0A7W9TJL3_9ACTN</name>
<proteinExistence type="predicted"/>
<protein>
    <submittedName>
        <fullName evidence="3">Uncharacterized protein</fullName>
    </submittedName>
</protein>
<feature type="transmembrane region" description="Helical" evidence="2">
    <location>
        <begin position="32"/>
        <end position="53"/>
    </location>
</feature>
<gene>
    <name evidence="3" type="ORF">HNR57_007024</name>
</gene>
<dbReference type="Proteomes" id="UP000591537">
    <property type="component" value="Unassembled WGS sequence"/>
</dbReference>
<evidence type="ECO:0000256" key="2">
    <source>
        <dbReference type="SAM" id="Phobius"/>
    </source>
</evidence>
<sequence>MSQGWKITVVVLAVVGVLSTPLVWLFDSPGAGQLAGATVQAAAGIAALVWALFQRPSSAGPIDKAVRTGKASRSGITGIRRPGGRGRGSATAERTGEASGKKSVSGIDYSN</sequence>
<comment type="caution">
    <text evidence="3">The sequence shown here is derived from an EMBL/GenBank/DDBJ whole genome shotgun (WGS) entry which is preliminary data.</text>
</comment>
<reference evidence="3 4" key="1">
    <citation type="submission" date="2020-08" db="EMBL/GenBank/DDBJ databases">
        <title>Genomic Encyclopedia of Type Strains, Phase IV (KMG-IV): sequencing the most valuable type-strain genomes for metagenomic binning, comparative biology and taxonomic classification.</title>
        <authorList>
            <person name="Goeker M."/>
        </authorList>
    </citation>
    <scope>NUCLEOTIDE SEQUENCE [LARGE SCALE GENOMIC DNA]</scope>
    <source>
        <strain evidence="3 4">DSM 43350</strain>
    </source>
</reference>
<dbReference type="RefSeq" id="WP_313675595.1">
    <property type="nucleotide sequence ID" value="NZ_BAAARS010000012.1"/>
</dbReference>
<evidence type="ECO:0000313" key="3">
    <source>
        <dbReference type="EMBL" id="MBB6081073.1"/>
    </source>
</evidence>
<feature type="transmembrane region" description="Helical" evidence="2">
    <location>
        <begin position="7"/>
        <end position="26"/>
    </location>
</feature>
<evidence type="ECO:0000256" key="1">
    <source>
        <dbReference type="SAM" id="MobiDB-lite"/>
    </source>
</evidence>
<organism evidence="3 4">
    <name type="scientific">Streptomyces paradoxus</name>
    <dbReference type="NCBI Taxonomy" id="66375"/>
    <lineage>
        <taxon>Bacteria</taxon>
        <taxon>Bacillati</taxon>
        <taxon>Actinomycetota</taxon>
        <taxon>Actinomycetes</taxon>
        <taxon>Kitasatosporales</taxon>
        <taxon>Streptomycetaceae</taxon>
        <taxon>Streptomyces</taxon>
    </lineage>
</organism>
<dbReference type="EMBL" id="JACHGV010000015">
    <property type="protein sequence ID" value="MBB6081073.1"/>
    <property type="molecule type" value="Genomic_DNA"/>
</dbReference>
<keyword evidence="4" id="KW-1185">Reference proteome</keyword>